<dbReference type="SUPFAM" id="SSF47413">
    <property type="entry name" value="lambda repressor-like DNA-binding domains"/>
    <property type="match status" value="1"/>
</dbReference>
<dbReference type="Proteomes" id="UP000623010">
    <property type="component" value="Unassembled WGS sequence"/>
</dbReference>
<organism evidence="2 3">
    <name type="scientific">Streptomyces echinoruber</name>
    <dbReference type="NCBI Taxonomy" id="68898"/>
    <lineage>
        <taxon>Bacteria</taxon>
        <taxon>Bacillati</taxon>
        <taxon>Actinomycetota</taxon>
        <taxon>Actinomycetes</taxon>
        <taxon>Kitasatosporales</taxon>
        <taxon>Streptomycetaceae</taxon>
        <taxon>Streptomyces</taxon>
    </lineage>
</organism>
<proteinExistence type="predicted"/>
<evidence type="ECO:0000259" key="1">
    <source>
        <dbReference type="PROSITE" id="PS50943"/>
    </source>
</evidence>
<dbReference type="AlphaFoldDB" id="A0A918V9G3"/>
<protein>
    <submittedName>
        <fullName evidence="2">XRE family transcriptional regulator</fullName>
    </submittedName>
</protein>
<dbReference type="Pfam" id="PF01381">
    <property type="entry name" value="HTH_3"/>
    <property type="match status" value="1"/>
</dbReference>
<evidence type="ECO:0000313" key="3">
    <source>
        <dbReference type="Proteomes" id="UP000623010"/>
    </source>
</evidence>
<sequence length="284" mass="31116">MKTLALGARTVKPRTFAITGRPEGGRTSLLARSSEGGTVQNERLRAVMAAGGWTHAGLAEVVGVDPKSVERWVNLGRVPRRRTALKAAEALGEDIHALWPALRQAKAARAVSPELVALYDQRADLPVSVFVDLLAAARERIDVLVYAAVFLHEAYPRLNELLKERAAEGCAVRIAVGDADSPNVQQRGREERFGHGIETRCRLALMHYRPLLGVHGIELRTHGTTLYNSLYRADDQLLVNAHVWGVNAYGAPVWHLRKDGSGGLFDTYADSFDMVWATGRPVEG</sequence>
<dbReference type="PROSITE" id="PS50943">
    <property type="entry name" value="HTH_CROC1"/>
    <property type="match status" value="1"/>
</dbReference>
<dbReference type="GO" id="GO:0003677">
    <property type="term" value="F:DNA binding"/>
    <property type="evidence" value="ECO:0007669"/>
    <property type="project" value="InterPro"/>
</dbReference>
<evidence type="ECO:0000313" key="2">
    <source>
        <dbReference type="EMBL" id="GGZ82613.1"/>
    </source>
</evidence>
<dbReference type="Gene3D" id="1.10.260.40">
    <property type="entry name" value="lambda repressor-like DNA-binding domains"/>
    <property type="match status" value="1"/>
</dbReference>
<dbReference type="EMBL" id="BMWH01000005">
    <property type="protein sequence ID" value="GGZ82613.1"/>
    <property type="molecule type" value="Genomic_DNA"/>
</dbReference>
<gene>
    <name evidence="2" type="ORF">GCM10010389_20750</name>
</gene>
<keyword evidence="3" id="KW-1185">Reference proteome</keyword>
<dbReference type="SUPFAM" id="SSF56024">
    <property type="entry name" value="Phospholipase D/nuclease"/>
    <property type="match status" value="1"/>
</dbReference>
<comment type="caution">
    <text evidence="2">The sequence shown here is derived from an EMBL/GenBank/DDBJ whole genome shotgun (WGS) entry which is preliminary data.</text>
</comment>
<dbReference type="InterPro" id="IPR001387">
    <property type="entry name" value="Cro/C1-type_HTH"/>
</dbReference>
<feature type="domain" description="HTH cro/C1-type" evidence="1">
    <location>
        <begin position="44"/>
        <end position="98"/>
    </location>
</feature>
<reference evidence="2" key="2">
    <citation type="submission" date="2020-09" db="EMBL/GenBank/DDBJ databases">
        <authorList>
            <person name="Sun Q."/>
            <person name="Ohkuma M."/>
        </authorList>
    </citation>
    <scope>NUCLEOTIDE SEQUENCE</scope>
    <source>
        <strain evidence="2">JCM 5016</strain>
    </source>
</reference>
<accession>A0A918V9G3</accession>
<dbReference type="InterPro" id="IPR010982">
    <property type="entry name" value="Lambda_DNA-bd_dom_sf"/>
</dbReference>
<name>A0A918V9G3_9ACTN</name>
<dbReference type="CDD" id="cd00093">
    <property type="entry name" value="HTH_XRE"/>
    <property type="match status" value="1"/>
</dbReference>
<reference evidence="2" key="1">
    <citation type="journal article" date="2014" name="Int. J. Syst. Evol. Microbiol.">
        <title>Complete genome sequence of Corynebacterium casei LMG S-19264T (=DSM 44701T), isolated from a smear-ripened cheese.</title>
        <authorList>
            <consortium name="US DOE Joint Genome Institute (JGI-PGF)"/>
            <person name="Walter F."/>
            <person name="Albersmeier A."/>
            <person name="Kalinowski J."/>
            <person name="Ruckert C."/>
        </authorList>
    </citation>
    <scope>NUCLEOTIDE SEQUENCE</scope>
    <source>
        <strain evidence="2">JCM 5016</strain>
    </source>
</reference>
<dbReference type="SMART" id="SM00530">
    <property type="entry name" value="HTH_XRE"/>
    <property type="match status" value="1"/>
</dbReference>